<reference evidence="1 2" key="1">
    <citation type="submission" date="2021-03" db="EMBL/GenBank/DDBJ databases">
        <title>Enterococcal diversity collection.</title>
        <authorList>
            <person name="Gilmore M.S."/>
            <person name="Schwartzman J."/>
            <person name="Van Tyne D."/>
            <person name="Martin M."/>
            <person name="Earl A.M."/>
            <person name="Manson A.L."/>
            <person name="Straub T."/>
            <person name="Salamzade R."/>
            <person name="Saavedra J."/>
            <person name="Lebreton F."/>
            <person name="Prichula J."/>
            <person name="Schaufler K."/>
            <person name="Gaca A."/>
            <person name="Sgardioli B."/>
            <person name="Wagenaar J."/>
            <person name="Strong T."/>
        </authorList>
    </citation>
    <scope>NUCLEOTIDE SEQUENCE [LARGE SCALE GENOMIC DNA]</scope>
    <source>
        <strain evidence="1 2">669A</strain>
    </source>
</reference>
<keyword evidence="2" id="KW-1185">Reference proteome</keyword>
<accession>A0ABS3LHU8</accession>
<protein>
    <submittedName>
        <fullName evidence="1">Transposase</fullName>
    </submittedName>
</protein>
<dbReference type="RefSeq" id="WP_207674925.1">
    <property type="nucleotide sequence ID" value="NZ_JAFREM010000028.1"/>
</dbReference>
<gene>
    <name evidence="1" type="ORF">JZO70_17320</name>
</gene>
<proteinExistence type="predicted"/>
<dbReference type="EMBL" id="JAFREM010000028">
    <property type="protein sequence ID" value="MBO1307939.1"/>
    <property type="molecule type" value="Genomic_DNA"/>
</dbReference>
<evidence type="ECO:0000313" key="1">
    <source>
        <dbReference type="EMBL" id="MBO1307939.1"/>
    </source>
</evidence>
<organism evidence="1 2">
    <name type="scientific">Candidatus Enterococcus moelleringii</name>
    <dbReference type="NCBI Taxonomy" id="2815325"/>
    <lineage>
        <taxon>Bacteria</taxon>
        <taxon>Bacillati</taxon>
        <taxon>Bacillota</taxon>
        <taxon>Bacilli</taxon>
        <taxon>Lactobacillales</taxon>
        <taxon>Enterococcaceae</taxon>
        <taxon>Enterococcus</taxon>
    </lineage>
</organism>
<name>A0ABS3LHU8_9ENTE</name>
<evidence type="ECO:0000313" key="2">
    <source>
        <dbReference type="Proteomes" id="UP000664601"/>
    </source>
</evidence>
<sequence>MDMNKAKMINDAVVSTVERKAEERGIERGIKEGREEVKIEVALYMLEKGLPLEVITDVTGLTVAELEDLQKN</sequence>
<comment type="caution">
    <text evidence="1">The sequence shown here is derived from an EMBL/GenBank/DDBJ whole genome shotgun (WGS) entry which is preliminary data.</text>
</comment>
<dbReference type="Proteomes" id="UP000664601">
    <property type="component" value="Unassembled WGS sequence"/>
</dbReference>